<accession>A0ACC2JC09</accession>
<proteinExistence type="predicted"/>
<comment type="caution">
    <text evidence="1">The sequence shown here is derived from an EMBL/GenBank/DDBJ whole genome shotgun (WGS) entry which is preliminary data.</text>
</comment>
<evidence type="ECO:0000313" key="2">
    <source>
        <dbReference type="Proteomes" id="UP001153332"/>
    </source>
</evidence>
<organism evidence="1 2">
    <name type="scientific">Lasiodiplodia mahajangana</name>
    <dbReference type="NCBI Taxonomy" id="1108764"/>
    <lineage>
        <taxon>Eukaryota</taxon>
        <taxon>Fungi</taxon>
        <taxon>Dikarya</taxon>
        <taxon>Ascomycota</taxon>
        <taxon>Pezizomycotina</taxon>
        <taxon>Dothideomycetes</taxon>
        <taxon>Dothideomycetes incertae sedis</taxon>
        <taxon>Botryosphaeriales</taxon>
        <taxon>Botryosphaeriaceae</taxon>
        <taxon>Lasiodiplodia</taxon>
    </lineage>
</organism>
<protein>
    <submittedName>
        <fullName evidence="1">Uncharacterized protein</fullName>
    </submittedName>
</protein>
<evidence type="ECO:0000313" key="1">
    <source>
        <dbReference type="EMBL" id="KAJ8124945.1"/>
    </source>
</evidence>
<name>A0ACC2JC09_9PEZI</name>
<keyword evidence="2" id="KW-1185">Reference proteome</keyword>
<dbReference type="EMBL" id="JAPUUL010002660">
    <property type="protein sequence ID" value="KAJ8124945.1"/>
    <property type="molecule type" value="Genomic_DNA"/>
</dbReference>
<dbReference type="Proteomes" id="UP001153332">
    <property type="component" value="Unassembled WGS sequence"/>
</dbReference>
<sequence>MSCPVMSLYNLPDMRYWLRQFQDIAMSTIQLSRLLPLPDDELKQVLDYAATLSKSEAADHFRNLLGDSPEAVDFIASFNSRRQDPRPATIKAGTASGSGSGSNSTSRESAVEAVPKFNRGQGKKKKAPLHTPAPRKPG</sequence>
<gene>
    <name evidence="1" type="ORF">O1611_g8695</name>
</gene>
<reference evidence="1" key="1">
    <citation type="submission" date="2022-12" db="EMBL/GenBank/DDBJ databases">
        <title>Genome Sequence of Lasiodiplodia mahajangana.</title>
        <authorList>
            <person name="Buettner E."/>
        </authorList>
    </citation>
    <scope>NUCLEOTIDE SEQUENCE</scope>
    <source>
        <strain evidence="1">VT137</strain>
    </source>
</reference>